<keyword evidence="3 7" id="KW-1161">Viral attachment to host cell</keyword>
<keyword evidence="6 7" id="KW-1160">Virus entry into host cell</keyword>
<dbReference type="Pfam" id="PF00500">
    <property type="entry name" value="Late_protein_L1"/>
    <property type="match status" value="1"/>
</dbReference>
<dbReference type="EMBL" id="MK443496">
    <property type="protein sequence ID" value="QBR53189.1"/>
    <property type="molecule type" value="Genomic_DNA"/>
</dbReference>
<comment type="subunit">
    <text evidence="7">Self-assembles into homopentamers. The capsid has an icosahedral symmetry and consists of 72 capsomers, with each capsomer being a pentamer of L1. Interacts with the minor capsid protein L2; this interaction is necessary for viral genome encapsidation. Interacts with protein E2; this interaction enhances E2-dependent replication and transcription activation.</text>
</comment>
<evidence type="ECO:0000313" key="10">
    <source>
        <dbReference type="EMBL" id="QBR53189.1"/>
    </source>
</evidence>
<feature type="region of interest" description="Disordered" evidence="9">
    <location>
        <begin position="485"/>
        <end position="505"/>
    </location>
</feature>
<feature type="disulfide bond" description="Interchain (with Cys-433)" evidence="7">
    <location>
        <position position="175"/>
    </location>
</feature>
<dbReference type="GO" id="GO:0039620">
    <property type="term" value="C:T=7 icosahedral viral capsid"/>
    <property type="evidence" value="ECO:0007669"/>
    <property type="project" value="UniProtKB-UniRule"/>
</dbReference>
<protein>
    <recommendedName>
        <fullName evidence="7 8">Major capsid protein L1</fullName>
    </recommendedName>
</protein>
<comment type="subcellular location">
    <subcellularLocation>
        <location evidence="7">Virion</location>
    </subcellularLocation>
    <subcellularLocation>
        <location evidence="7">Host nucleus</location>
    </subcellularLocation>
</comment>
<comment type="function">
    <text evidence="7 8">Forms an icosahedral capsid with a T=7 symmetry and a 50 nm diameter. The capsid is composed of 72 pentamers linked to each other by disulfide bonds and associated with L2 proteins. Binds to heparan sulfate proteoglycans on cell surface of basal layer keratinocytes to provide initial virion attachment. This binding mediates a conformational change in the virus capsid that facilitates efficient infection. The virion enters the host cell via endocytosis. During virus trafficking, L1 protein dissociates from the viral DNA and the genomic DNA is released to the host nucleus. The virion assembly takes place within the cell nucleus. Encapsulates the genomic DNA together with protein L2.</text>
</comment>
<evidence type="ECO:0000313" key="11">
    <source>
        <dbReference type="Proteomes" id="UP001236203"/>
    </source>
</evidence>
<evidence type="ECO:0000256" key="6">
    <source>
        <dbReference type="ARBA" id="ARBA00023296"/>
    </source>
</evidence>
<accession>A0AAF1D2G4</accession>
<evidence type="ECO:0000256" key="8">
    <source>
        <dbReference type="RuleBase" id="RU361248"/>
    </source>
</evidence>
<dbReference type="GO" id="GO:0042025">
    <property type="term" value="C:host cell nucleus"/>
    <property type="evidence" value="ECO:0007669"/>
    <property type="project" value="UniProtKB-SubCell"/>
</dbReference>
<organism evidence="10 11">
    <name type="scientific">Tree shrew papillomavirus 1</name>
    <dbReference type="NCBI Taxonomy" id="2562515"/>
    <lineage>
        <taxon>Viruses</taxon>
        <taxon>Monodnaviria</taxon>
        <taxon>Shotokuvirae</taxon>
        <taxon>Cossaviricota</taxon>
        <taxon>Papovaviricetes</taxon>
        <taxon>Zurhausenvirales</taxon>
        <taxon>Papillomaviridae</taxon>
    </lineage>
</organism>
<proteinExistence type="inferred from homology"/>
<keyword evidence="7" id="KW-1162">Viral penetration into host cytoplasm</keyword>
<evidence type="ECO:0000256" key="9">
    <source>
        <dbReference type="SAM" id="MobiDB-lite"/>
    </source>
</evidence>
<dbReference type="Gene3D" id="2.60.175.20">
    <property type="entry name" value="Major capsid L1 (late) superfamily, Papillomavirus"/>
    <property type="match status" value="2"/>
</dbReference>
<keyword evidence="8" id="KW-1145">T=7 icosahedral capsid protein</keyword>
<gene>
    <name evidence="7 8 10" type="primary">L1</name>
</gene>
<dbReference type="InterPro" id="IPR036973">
    <property type="entry name" value="Capsid_L1_sf_Papillomavir"/>
</dbReference>
<name>A0AAF1D2G4_9PAPI</name>
<dbReference type="GO" id="GO:0019062">
    <property type="term" value="P:virion attachment to host cell"/>
    <property type="evidence" value="ECO:0007669"/>
    <property type="project" value="UniProtKB-UniRule"/>
</dbReference>
<keyword evidence="5 7" id="KW-0426">Late protein</keyword>
<evidence type="ECO:0000256" key="1">
    <source>
        <dbReference type="ARBA" id="ARBA00022561"/>
    </source>
</evidence>
<evidence type="ECO:0000256" key="5">
    <source>
        <dbReference type="ARBA" id="ARBA00022921"/>
    </source>
</evidence>
<keyword evidence="7" id="KW-1015">Disulfide bond</keyword>
<dbReference type="HAMAP" id="MF_04002">
    <property type="entry name" value="PPV_L1"/>
    <property type="match status" value="1"/>
</dbReference>
<dbReference type="Proteomes" id="UP001236203">
    <property type="component" value="Segment"/>
</dbReference>
<dbReference type="PRINTS" id="PR00865">
    <property type="entry name" value="HPVCAPSIDL1"/>
</dbReference>
<evidence type="ECO:0000256" key="4">
    <source>
        <dbReference type="ARBA" id="ARBA00022844"/>
    </source>
</evidence>
<feature type="compositionally biased region" description="Low complexity" evidence="9">
    <location>
        <begin position="485"/>
        <end position="496"/>
    </location>
</feature>
<sequence length="505" mass="57068">MAVWLPEKNVFYIPPQPFTKIPSTDDFVVRTSHFFHAGSGRLLTVGHPFYETKRGDTVTIPKVSPNQYRVFRVKLPNPNKFAFGDKNIFDPDKERLVWAVRGLEISRGQPLGISVTGNPLFNRGIDVENSGRYTSTYKDGKDHRQNNALDPKQVQLFMIGCKPPLGEYWTRARRCTGVGYANGDPPPIELRSVTIQDGDMSDIGFGAMDFKSLQENKANAPLDIAGGICIYPDYIRMAKEQYGDSMFFFARREQLYARHFFSRDGALGSEPTPAGAYIPGVAGQEQATIDTDRYVVMPSGSLVSSDAQLFNRPYWLQRAQGKNNGIAWNNELFLTVVDNTRGTIMNLSIRAQNGDSLENYQNDKFNEYLRHCEEYELEFILQLCKVSMTAENIAYLHTMDETIINGWELNVNPPSGLVIEDSYRYIESLATKCPDAVEPAQPVDPYGHYQFWNVDLTQSLSEELDEFPLGRKFLFQSGMTSRSLTNGTAVTTTSTRRAAKRRRRG</sequence>
<keyword evidence="1 7" id="KW-0167">Capsid protein</keyword>
<evidence type="ECO:0000256" key="2">
    <source>
        <dbReference type="ARBA" id="ARBA00022581"/>
    </source>
</evidence>
<keyword evidence="7" id="KW-1164">Virus endocytosis by host</keyword>
<comment type="similarity">
    <text evidence="7 8">Belongs to the papillomaviridae L1 protein family.</text>
</comment>
<keyword evidence="2 7" id="KW-0945">Host-virus interaction</keyword>
<evidence type="ECO:0000256" key="7">
    <source>
        <dbReference type="HAMAP-Rule" id="MF_04002"/>
    </source>
</evidence>
<reference evidence="10" key="1">
    <citation type="journal article" date="2019" name="Virol. J.">
        <title>Detection and genome characterization of two novel papillomaviruses and a novel polyomavirus in tree shrew (Tupaia belangeri chinensis) in China.</title>
        <authorList>
            <person name="Liu P."/>
            <person name="Qiu Y."/>
            <person name="Xing C."/>
            <person name="Zhou J.H."/>
            <person name="Yang W.H."/>
            <person name="Wang Q."/>
            <person name="Li J.Y."/>
            <person name="Han X."/>
            <person name="Zhang Y.Z."/>
            <person name="Ge X.Y."/>
        </authorList>
    </citation>
    <scope>NUCLEOTIDE SEQUENCE</scope>
</reference>
<dbReference type="InterPro" id="IPR011222">
    <property type="entry name" value="dsDNA_vir_gr_I_capsid"/>
</dbReference>
<evidence type="ECO:0000256" key="3">
    <source>
        <dbReference type="ARBA" id="ARBA00022804"/>
    </source>
</evidence>
<dbReference type="GO" id="GO:0075509">
    <property type="term" value="P:endocytosis involved in viral entry into host cell"/>
    <property type="evidence" value="ECO:0007669"/>
    <property type="project" value="UniProtKB-KW"/>
</dbReference>
<keyword evidence="4 7" id="KW-0946">Virion</keyword>
<feature type="disulfide bond" description="Interchain (with Cys-175)" evidence="7">
    <location>
        <position position="433"/>
    </location>
</feature>
<dbReference type="InterPro" id="IPR002210">
    <property type="entry name" value="Capsid_L1_Papillomavir"/>
</dbReference>
<dbReference type="GO" id="GO:0005198">
    <property type="term" value="F:structural molecule activity"/>
    <property type="evidence" value="ECO:0007669"/>
    <property type="project" value="UniProtKB-UniRule"/>
</dbReference>
<reference evidence="10" key="2">
    <citation type="submission" date="2019-01" db="EMBL/GenBank/DDBJ databases">
        <authorList>
            <person name="Ping L."/>
            <person name="Ye Q."/>
            <person name="Cheng X."/>
            <person name="Ji-Hua Z."/>
            <person name="Wei-Hong Y."/>
            <person name="Qiong W."/>
            <person name="Jin-Yan L."/>
            <person name="Xi H."/>
            <person name="Yun-Zhi Z."/>
            <person name="Xing-Yi G."/>
        </authorList>
    </citation>
    <scope>NUCLEOTIDE SEQUENCE</scope>
</reference>
<dbReference type="SUPFAM" id="SSF88648">
    <property type="entry name" value="Group I dsDNA viruses"/>
    <property type="match status" value="1"/>
</dbReference>
<keyword evidence="7" id="KW-1048">Host nucleus</keyword>